<organism evidence="1 2">
    <name type="scientific">Pandoraea terrae</name>
    <dbReference type="NCBI Taxonomy" id="1537710"/>
    <lineage>
        <taxon>Bacteria</taxon>
        <taxon>Pseudomonadati</taxon>
        <taxon>Pseudomonadota</taxon>
        <taxon>Betaproteobacteria</taxon>
        <taxon>Burkholderiales</taxon>
        <taxon>Burkholderiaceae</taxon>
        <taxon>Pandoraea</taxon>
    </lineage>
</organism>
<accession>A0A5E4VG14</accession>
<reference evidence="1 2" key="1">
    <citation type="submission" date="2019-08" db="EMBL/GenBank/DDBJ databases">
        <authorList>
            <person name="Peeters C."/>
        </authorList>
    </citation>
    <scope>NUCLEOTIDE SEQUENCE [LARGE SCALE GENOMIC DNA]</scope>
    <source>
        <strain evidence="1 2">LMG 30175</strain>
    </source>
</reference>
<gene>
    <name evidence="1" type="ORF">PTE30175_02535</name>
</gene>
<dbReference type="Proteomes" id="UP000414233">
    <property type="component" value="Unassembled WGS sequence"/>
</dbReference>
<keyword evidence="2" id="KW-1185">Reference proteome</keyword>
<evidence type="ECO:0000313" key="1">
    <source>
        <dbReference type="EMBL" id="VVE10494.1"/>
    </source>
</evidence>
<dbReference type="AlphaFoldDB" id="A0A5E4VG14"/>
<dbReference type="RefSeq" id="WP_150697394.1">
    <property type="nucleotide sequence ID" value="NZ_CABPRZ010000009.1"/>
</dbReference>
<proteinExistence type="predicted"/>
<name>A0A5E4VG14_9BURK</name>
<protein>
    <submittedName>
        <fullName evidence="1">Uncharacterized protein</fullName>
    </submittedName>
</protein>
<evidence type="ECO:0000313" key="2">
    <source>
        <dbReference type="Proteomes" id="UP000414233"/>
    </source>
</evidence>
<dbReference type="EMBL" id="CABPRZ010000009">
    <property type="protein sequence ID" value="VVE10494.1"/>
    <property type="molecule type" value="Genomic_DNA"/>
</dbReference>
<sequence length="84" mass="9739">MEEKSTKRFLPNPARVTGISTGLLLESFDQLEGFLQFLELTESMLNELQMEIISRFKKDALTFSQDMLLAEKDSGEIARRIRER</sequence>